<dbReference type="SUPFAM" id="SSF52255">
    <property type="entry name" value="N5-CAIR mutase (phosphoribosylaminoimidazole carboxylase, PurE)"/>
    <property type="match status" value="1"/>
</dbReference>
<evidence type="ECO:0000256" key="4">
    <source>
        <dbReference type="PIRNR" id="PIRNR001338"/>
    </source>
</evidence>
<dbReference type="HAMAP" id="MF_01929">
    <property type="entry name" value="PurE_classI"/>
    <property type="match status" value="1"/>
</dbReference>
<comment type="catalytic activity">
    <reaction evidence="3 4">
        <text>5-carboxyamino-1-(5-phospho-D-ribosyl)imidazole + H(+) = 5-amino-1-(5-phospho-D-ribosyl)imidazole-4-carboxylate</text>
        <dbReference type="Rhea" id="RHEA:13193"/>
        <dbReference type="ChEBI" id="CHEBI:15378"/>
        <dbReference type="ChEBI" id="CHEBI:58730"/>
        <dbReference type="ChEBI" id="CHEBI:77657"/>
        <dbReference type="EC" id="5.4.99.18"/>
    </reaction>
</comment>
<sequence length="159" mass="16519">MPRVLIILGSKSDLPVAEKATKILKSFDIEYDIAVASAHRTPERVADLAKNSGAEVFIAVAGLSAALPGVVAAATLKPVIGVPVSGKLNLDSILSIVQMPGGIPVACVGLDRGDNAALLAAEILAVKDDKIQAKLAEHRSKMAEDVAKDSEEVSRNVQC</sequence>
<accession>A0A8J8PDB6</accession>
<feature type="binding site" evidence="3 5">
    <location>
        <position position="10"/>
    </location>
    <ligand>
        <name>substrate</name>
    </ligand>
</feature>
<dbReference type="RefSeq" id="WP_400195408.1">
    <property type="nucleotide sequence ID" value="NZ_CAYAYE010000017.1"/>
</dbReference>
<dbReference type="EC" id="5.4.99.18" evidence="3 4"/>
<dbReference type="PANTHER" id="PTHR23046">
    <property type="entry name" value="PHOSPHORIBOSYLAMINOIMIDAZOLE CARBOXYLASE CATALYTIC SUBUNIT"/>
    <property type="match status" value="1"/>
</dbReference>
<comment type="similarity">
    <text evidence="3">Belongs to the AIR carboxylase family. Class I subfamily.</text>
</comment>
<evidence type="ECO:0000256" key="3">
    <source>
        <dbReference type="HAMAP-Rule" id="MF_01929"/>
    </source>
</evidence>
<dbReference type="AlphaFoldDB" id="A0A8J8PDB6"/>
<feature type="binding site" evidence="3 5">
    <location>
        <position position="13"/>
    </location>
    <ligand>
        <name>substrate</name>
    </ligand>
</feature>
<dbReference type="InterPro" id="IPR033747">
    <property type="entry name" value="PurE_ClassI"/>
</dbReference>
<dbReference type="PIRSF" id="PIRSF001338">
    <property type="entry name" value="AIR_carboxylase"/>
    <property type="match status" value="1"/>
</dbReference>
<comment type="caution">
    <text evidence="7">The sequence shown here is derived from an EMBL/GenBank/DDBJ whole genome shotgun (WGS) entry which is preliminary data.</text>
</comment>
<evidence type="ECO:0000313" key="7">
    <source>
        <dbReference type="EMBL" id="TQS81602.1"/>
    </source>
</evidence>
<evidence type="ECO:0000256" key="1">
    <source>
        <dbReference type="ARBA" id="ARBA00022755"/>
    </source>
</evidence>
<dbReference type="EMBL" id="LVVT01000022">
    <property type="protein sequence ID" value="TQS81602.1"/>
    <property type="molecule type" value="Genomic_DNA"/>
</dbReference>
<dbReference type="PANTHER" id="PTHR23046:SF2">
    <property type="entry name" value="PHOSPHORIBOSYLAMINOIMIDAZOLE CARBOXYLASE"/>
    <property type="match status" value="1"/>
</dbReference>
<evidence type="ECO:0000313" key="8">
    <source>
        <dbReference type="Proteomes" id="UP000752814"/>
    </source>
</evidence>
<dbReference type="InterPro" id="IPR000031">
    <property type="entry name" value="PurE_dom"/>
</dbReference>
<dbReference type="InterPro" id="IPR024694">
    <property type="entry name" value="PurE_prokaryotes"/>
</dbReference>
<organism evidence="7 8">
    <name type="scientific">Candidatus Methanomassiliicoccus intestinalis</name>
    <dbReference type="NCBI Taxonomy" id="1406512"/>
    <lineage>
        <taxon>Archaea</taxon>
        <taxon>Methanobacteriati</taxon>
        <taxon>Thermoplasmatota</taxon>
        <taxon>Thermoplasmata</taxon>
        <taxon>Methanomassiliicoccales</taxon>
        <taxon>Methanomassiliicoccaceae</taxon>
        <taxon>Methanomassiliicoccus</taxon>
    </lineage>
</organism>
<protein>
    <recommendedName>
        <fullName evidence="3 4">N5-carboxyaminoimidazole ribonucleotide mutase</fullName>
        <shortName evidence="3 4">N5-CAIR mutase</shortName>
        <ecNumber evidence="3 4">5.4.99.18</ecNumber>
    </recommendedName>
    <alternativeName>
        <fullName evidence="3">5-(carboxyamino)imidazole ribonucleotide mutase</fullName>
    </alternativeName>
</protein>
<dbReference type="GO" id="GO:0034023">
    <property type="term" value="F:5-(carboxyamino)imidazole ribonucleotide mutase activity"/>
    <property type="evidence" value="ECO:0007669"/>
    <property type="project" value="UniProtKB-UniRule"/>
</dbReference>
<proteinExistence type="inferred from homology"/>
<dbReference type="Pfam" id="PF00731">
    <property type="entry name" value="AIRC"/>
    <property type="match status" value="1"/>
</dbReference>
<feature type="domain" description="PurE" evidence="6">
    <location>
        <begin position="2"/>
        <end position="146"/>
    </location>
</feature>
<dbReference type="UniPathway" id="UPA00074">
    <property type="reaction ID" value="UER00943"/>
</dbReference>
<dbReference type="NCBIfam" id="TIGR01162">
    <property type="entry name" value="purE"/>
    <property type="match status" value="1"/>
</dbReference>
<dbReference type="SMART" id="SM01001">
    <property type="entry name" value="AIRC"/>
    <property type="match status" value="1"/>
</dbReference>
<gene>
    <name evidence="3" type="primary">purE</name>
    <name evidence="7" type="ORF">A3207_04160</name>
</gene>
<dbReference type="Gene3D" id="3.40.50.1970">
    <property type="match status" value="1"/>
</dbReference>
<comment type="pathway">
    <text evidence="3 4">Purine metabolism; IMP biosynthesis via de novo pathway; 5-amino-1-(5-phospho-D-ribosyl)imidazole-4-carboxylate from 5-amino-1-(5-phospho-D-ribosyl)imidazole (N5-CAIR route): step 2/2.</text>
</comment>
<keyword evidence="2 3" id="KW-0413">Isomerase</keyword>
<dbReference type="Proteomes" id="UP000752814">
    <property type="component" value="Unassembled WGS sequence"/>
</dbReference>
<dbReference type="GO" id="GO:0006189">
    <property type="term" value="P:'de novo' IMP biosynthetic process"/>
    <property type="evidence" value="ECO:0007669"/>
    <property type="project" value="UniProtKB-UniRule"/>
</dbReference>
<name>A0A8J8PDB6_9ARCH</name>
<evidence type="ECO:0000259" key="6">
    <source>
        <dbReference type="SMART" id="SM01001"/>
    </source>
</evidence>
<evidence type="ECO:0000256" key="2">
    <source>
        <dbReference type="ARBA" id="ARBA00023235"/>
    </source>
</evidence>
<comment type="function">
    <text evidence="3 4">Catalyzes the conversion of N5-carboxyaminoimidazole ribonucleotide (N5-CAIR) to 4-carboxy-5-aminoimidazole ribonucleotide (CAIR).</text>
</comment>
<feature type="binding site" evidence="3 5">
    <location>
        <position position="40"/>
    </location>
    <ligand>
        <name>substrate</name>
    </ligand>
</feature>
<keyword evidence="1 3" id="KW-0658">Purine biosynthesis</keyword>
<evidence type="ECO:0000256" key="5">
    <source>
        <dbReference type="PIRSR" id="PIRSR001338-1"/>
    </source>
</evidence>
<reference evidence="7" key="1">
    <citation type="submission" date="2016-03" db="EMBL/GenBank/DDBJ databases">
        <authorList>
            <person name="Borrel G."/>
            <person name="Mccann A."/>
            <person name="O'Toole P.W."/>
        </authorList>
    </citation>
    <scope>NUCLEOTIDE SEQUENCE</scope>
    <source>
        <strain evidence="7">183</strain>
    </source>
</reference>